<gene>
    <name evidence="1" type="ORF">PsorP6_012652</name>
</gene>
<dbReference type="Proteomes" id="UP001163321">
    <property type="component" value="Chromosome 13"/>
</dbReference>
<sequence>MTRFSASEDSDLKELSGRDVKEDGTKSRPARSWFQQLDRCRGKEAGSSFQQYDVQYRDRGTLVARQYLSRSKAVGYLLRLNGEGMRR</sequence>
<protein>
    <submittedName>
        <fullName evidence="1">Uncharacterized protein</fullName>
    </submittedName>
</protein>
<organism evidence="1 2">
    <name type="scientific">Peronosclerospora sorghi</name>
    <dbReference type="NCBI Taxonomy" id="230839"/>
    <lineage>
        <taxon>Eukaryota</taxon>
        <taxon>Sar</taxon>
        <taxon>Stramenopiles</taxon>
        <taxon>Oomycota</taxon>
        <taxon>Peronosporomycetes</taxon>
        <taxon>Peronosporales</taxon>
        <taxon>Peronosporaceae</taxon>
        <taxon>Peronosclerospora</taxon>
    </lineage>
</organism>
<name>A0ACC0WFV0_9STRA</name>
<comment type="caution">
    <text evidence="1">The sequence shown here is derived from an EMBL/GenBank/DDBJ whole genome shotgun (WGS) entry which is preliminary data.</text>
</comment>
<proteinExistence type="predicted"/>
<evidence type="ECO:0000313" key="1">
    <source>
        <dbReference type="EMBL" id="KAI9917723.1"/>
    </source>
</evidence>
<keyword evidence="2" id="KW-1185">Reference proteome</keyword>
<accession>A0ACC0WFV0</accession>
<reference evidence="1 2" key="1">
    <citation type="journal article" date="2022" name="bioRxiv">
        <title>The genome of the oomycete Peronosclerospora sorghi, a cosmopolitan pathogen of maize and sorghum, is inflated with dispersed pseudogenes.</title>
        <authorList>
            <person name="Fletcher K."/>
            <person name="Martin F."/>
            <person name="Isakeit T."/>
            <person name="Cavanaugh K."/>
            <person name="Magill C."/>
            <person name="Michelmore R."/>
        </authorList>
    </citation>
    <scope>NUCLEOTIDE SEQUENCE [LARGE SCALE GENOMIC DNA]</scope>
    <source>
        <strain evidence="1">P6</strain>
    </source>
</reference>
<dbReference type="EMBL" id="CM047592">
    <property type="protein sequence ID" value="KAI9917723.1"/>
    <property type="molecule type" value="Genomic_DNA"/>
</dbReference>
<evidence type="ECO:0000313" key="2">
    <source>
        <dbReference type="Proteomes" id="UP001163321"/>
    </source>
</evidence>